<protein>
    <submittedName>
        <fullName evidence="1">Uncharacterized protein</fullName>
    </submittedName>
</protein>
<reference evidence="2" key="1">
    <citation type="journal article" date="2014" name="Proc. Natl. Acad. Sci. U.S.A.">
        <title>Extensive sampling of basidiomycete genomes demonstrates inadequacy of the white-rot/brown-rot paradigm for wood decay fungi.</title>
        <authorList>
            <person name="Riley R."/>
            <person name="Salamov A.A."/>
            <person name="Brown D.W."/>
            <person name="Nagy L.G."/>
            <person name="Floudas D."/>
            <person name="Held B.W."/>
            <person name="Levasseur A."/>
            <person name="Lombard V."/>
            <person name="Morin E."/>
            <person name="Otillar R."/>
            <person name="Lindquist E.A."/>
            <person name="Sun H."/>
            <person name="LaButti K.M."/>
            <person name="Schmutz J."/>
            <person name="Jabbour D."/>
            <person name="Luo H."/>
            <person name="Baker S.E."/>
            <person name="Pisabarro A.G."/>
            <person name="Walton J.D."/>
            <person name="Blanchette R.A."/>
            <person name="Henrissat B."/>
            <person name="Martin F."/>
            <person name="Cullen D."/>
            <person name="Hibbett D.S."/>
            <person name="Grigoriev I.V."/>
        </authorList>
    </citation>
    <scope>NUCLEOTIDE SEQUENCE [LARGE SCALE GENOMIC DNA]</scope>
    <source>
        <strain evidence="2">FD-172 SS1</strain>
    </source>
</reference>
<dbReference type="HOGENOM" id="CLU_055847_1_0_1"/>
<organism evidence="1 2">
    <name type="scientific">Botryobasidium botryosum (strain FD-172 SS1)</name>
    <dbReference type="NCBI Taxonomy" id="930990"/>
    <lineage>
        <taxon>Eukaryota</taxon>
        <taxon>Fungi</taxon>
        <taxon>Dikarya</taxon>
        <taxon>Basidiomycota</taxon>
        <taxon>Agaricomycotina</taxon>
        <taxon>Agaricomycetes</taxon>
        <taxon>Cantharellales</taxon>
        <taxon>Botryobasidiaceae</taxon>
        <taxon>Botryobasidium</taxon>
    </lineage>
</organism>
<name>A0A067LR50_BOTB1</name>
<dbReference type="STRING" id="930990.A0A067LR50"/>
<accession>A0A067LR50</accession>
<dbReference type="Proteomes" id="UP000027195">
    <property type="component" value="Unassembled WGS sequence"/>
</dbReference>
<gene>
    <name evidence="1" type="ORF">BOTBODRAFT_182559</name>
</gene>
<proteinExistence type="predicted"/>
<dbReference type="AlphaFoldDB" id="A0A067LR50"/>
<sequence>MPRAPLHSSKSSQRGPESFRYFLPSSYSSHQQRCYDLNTLGRTEHKYRQAQARDALDELRIAIKHRAFGIRGKYSQKAPRGQRAHTRMQGYIDTLNAQVKKYAAEYSRARQALLNLGMSPDNTTFRPLSDSDLKGSAPKEGEGWEVPGLGESGRSLSWIWTAPRNDSDVESWSKAADKVQFFRSWARRDRAVEEREIRAVECRRAQLFYKFYADLWDSLRIDKPVDLYGFGHNAVCLRSRDMYLRLHDIITSGMAALDG</sequence>
<evidence type="ECO:0000313" key="1">
    <source>
        <dbReference type="EMBL" id="KDQ05459.1"/>
    </source>
</evidence>
<keyword evidence="2" id="KW-1185">Reference proteome</keyword>
<dbReference type="OrthoDB" id="3256058at2759"/>
<evidence type="ECO:0000313" key="2">
    <source>
        <dbReference type="Proteomes" id="UP000027195"/>
    </source>
</evidence>
<dbReference type="InParanoid" id="A0A067LR50"/>
<dbReference type="EMBL" id="KL198349">
    <property type="protein sequence ID" value="KDQ05459.1"/>
    <property type="molecule type" value="Genomic_DNA"/>
</dbReference>